<name>A0A3N9TGB2_9VIBR</name>
<dbReference type="GO" id="GO:0046872">
    <property type="term" value="F:metal ion binding"/>
    <property type="evidence" value="ECO:0007669"/>
    <property type="project" value="InterPro"/>
</dbReference>
<comment type="similarity">
    <text evidence="2">Belongs to the iron-containing alcohol dehydrogenase family.</text>
</comment>
<dbReference type="InterPro" id="IPR039697">
    <property type="entry name" value="Alcohol_dehydrogenase_Fe"/>
</dbReference>
<feature type="domain" description="Alcohol dehydrogenase iron-type/glycerol dehydrogenase GldA" evidence="5">
    <location>
        <begin position="28"/>
        <end position="165"/>
    </location>
</feature>
<comment type="cofactor">
    <cofactor evidence="1">
        <name>Fe cation</name>
        <dbReference type="ChEBI" id="CHEBI:24875"/>
    </cofactor>
</comment>
<keyword evidence="8" id="KW-1185">Reference proteome</keyword>
<dbReference type="PROSITE" id="PS00060">
    <property type="entry name" value="ADH_IRON_2"/>
    <property type="match status" value="1"/>
</dbReference>
<dbReference type="InterPro" id="IPR056798">
    <property type="entry name" value="ADH_Fe_C"/>
</dbReference>
<dbReference type="SUPFAM" id="SSF56796">
    <property type="entry name" value="Dehydroquinate synthase-like"/>
    <property type="match status" value="1"/>
</dbReference>
<dbReference type="PANTHER" id="PTHR11496">
    <property type="entry name" value="ALCOHOL DEHYDROGENASE"/>
    <property type="match status" value="1"/>
</dbReference>
<keyword evidence="3" id="KW-0560">Oxidoreductase</keyword>
<evidence type="ECO:0000313" key="8">
    <source>
        <dbReference type="Proteomes" id="UP000281112"/>
    </source>
</evidence>
<dbReference type="InterPro" id="IPR018211">
    <property type="entry name" value="ADH_Fe_CS"/>
</dbReference>
<dbReference type="GO" id="GO:0004022">
    <property type="term" value="F:alcohol dehydrogenase (NAD+) activity"/>
    <property type="evidence" value="ECO:0007669"/>
    <property type="project" value="TreeGrafter"/>
</dbReference>
<accession>A0A3N9TGB2</accession>
<evidence type="ECO:0000256" key="4">
    <source>
        <dbReference type="ARBA" id="ARBA00023027"/>
    </source>
</evidence>
<evidence type="ECO:0000256" key="2">
    <source>
        <dbReference type="ARBA" id="ARBA00007358"/>
    </source>
</evidence>
<dbReference type="EMBL" id="RJVQ01000003">
    <property type="protein sequence ID" value="RQW63307.1"/>
    <property type="molecule type" value="Genomic_DNA"/>
</dbReference>
<dbReference type="Pfam" id="PF00465">
    <property type="entry name" value="Fe-ADH"/>
    <property type="match status" value="1"/>
</dbReference>
<dbReference type="Pfam" id="PF25137">
    <property type="entry name" value="ADH_Fe_C"/>
    <property type="match status" value="1"/>
</dbReference>
<feature type="domain" description="Fe-containing alcohol dehydrogenase-like C-terminal" evidence="6">
    <location>
        <begin position="177"/>
        <end position="371"/>
    </location>
</feature>
<comment type="caution">
    <text evidence="7">The sequence shown here is derived from an EMBL/GenBank/DDBJ whole genome shotgun (WGS) entry which is preliminary data.</text>
</comment>
<keyword evidence="4" id="KW-0520">NAD</keyword>
<dbReference type="Gene3D" id="3.40.50.1970">
    <property type="match status" value="1"/>
</dbReference>
<dbReference type="RefSeq" id="WP_124936773.1">
    <property type="nucleotide sequence ID" value="NZ_RJVQ01000003.1"/>
</dbReference>
<proteinExistence type="inferred from homology"/>
<dbReference type="PANTHER" id="PTHR11496:SF102">
    <property type="entry name" value="ALCOHOL DEHYDROGENASE 4"/>
    <property type="match status" value="1"/>
</dbReference>
<dbReference type="Proteomes" id="UP000281112">
    <property type="component" value="Unassembled WGS sequence"/>
</dbReference>
<sequence length="371" mass="41213">MKLIKIQPTIHKFEAFSEFATEFNLSSTDVIVVNDSIFNKFIKQLNLNSIFISPKKYGKGEPSDEIIDSVIKEAAQYQYQRVIAIGGGAVMDIAKFLVLDGISECLDVFENRTSFKKIRELIAIPTTCGTGSEVTAISVAEIKSKGTKMGTAIPEFLPDHAVMIPQLLKDMPYKVFAFSTLDALVHASESYVSPNSNAYTELFAEKAITLILQGYLTLKEKGKEYYSEIIEDFLIGSNYAGIAFGNTGVGAVHALAYPLGANYHVAHGECNYEFFTPVFKLYNEKAPEGKISQFNALIASILNVEKSDVYAVMDELFDFIWEKQKLNTFGMNESETVEFAEGVAVKQVRLLANNYVPLSVDELASVYKETY</sequence>
<gene>
    <name evidence="7" type="ORF">EES38_08625</name>
</gene>
<dbReference type="Gene3D" id="1.20.1090.10">
    <property type="entry name" value="Dehydroquinate synthase-like - alpha domain"/>
    <property type="match status" value="1"/>
</dbReference>
<evidence type="ECO:0000259" key="6">
    <source>
        <dbReference type="Pfam" id="PF25137"/>
    </source>
</evidence>
<evidence type="ECO:0000259" key="5">
    <source>
        <dbReference type="Pfam" id="PF00465"/>
    </source>
</evidence>
<dbReference type="AlphaFoldDB" id="A0A3N9TGB2"/>
<dbReference type="InterPro" id="IPR001670">
    <property type="entry name" value="ADH_Fe/GldA"/>
</dbReference>
<organism evidence="7 8">
    <name type="scientific">Vibrio viridaestus</name>
    <dbReference type="NCBI Taxonomy" id="2487322"/>
    <lineage>
        <taxon>Bacteria</taxon>
        <taxon>Pseudomonadati</taxon>
        <taxon>Pseudomonadota</taxon>
        <taxon>Gammaproteobacteria</taxon>
        <taxon>Vibrionales</taxon>
        <taxon>Vibrionaceae</taxon>
        <taxon>Vibrio</taxon>
    </lineage>
</organism>
<evidence type="ECO:0000256" key="1">
    <source>
        <dbReference type="ARBA" id="ARBA00001962"/>
    </source>
</evidence>
<protein>
    <submittedName>
        <fullName evidence="7">Iron-containing alcohol dehydrogenase</fullName>
    </submittedName>
</protein>
<evidence type="ECO:0000256" key="3">
    <source>
        <dbReference type="ARBA" id="ARBA00023002"/>
    </source>
</evidence>
<dbReference type="CDD" id="cd14860">
    <property type="entry name" value="4HBD_NAD"/>
    <property type="match status" value="1"/>
</dbReference>
<dbReference type="OrthoDB" id="9815791at2"/>
<evidence type="ECO:0000313" key="7">
    <source>
        <dbReference type="EMBL" id="RQW63307.1"/>
    </source>
</evidence>
<reference evidence="7 8" key="1">
    <citation type="submission" date="2018-11" db="EMBL/GenBank/DDBJ databases">
        <title>Vibrio LJC006 sp. nov., isolated from seawater during the bloom of the enteromorpha.</title>
        <authorList>
            <person name="Liang J."/>
        </authorList>
    </citation>
    <scope>NUCLEOTIDE SEQUENCE [LARGE SCALE GENOMIC DNA]</scope>
    <source>
        <strain evidence="7 8">LJC006</strain>
    </source>
</reference>